<name>A0A519BAD9_9DELT</name>
<dbReference type="GO" id="GO:0046872">
    <property type="term" value="F:metal ion binding"/>
    <property type="evidence" value="ECO:0007669"/>
    <property type="project" value="UniProtKB-KW"/>
</dbReference>
<evidence type="ECO:0000259" key="8">
    <source>
        <dbReference type="Pfam" id="PF01850"/>
    </source>
</evidence>
<dbReference type="Pfam" id="PF01850">
    <property type="entry name" value="PIN"/>
    <property type="match status" value="1"/>
</dbReference>
<dbReference type="SUPFAM" id="SSF88723">
    <property type="entry name" value="PIN domain-like"/>
    <property type="match status" value="1"/>
</dbReference>
<evidence type="ECO:0000313" key="10">
    <source>
        <dbReference type="Proteomes" id="UP000320813"/>
    </source>
</evidence>
<protein>
    <submittedName>
        <fullName evidence="9">Type II toxin-antitoxin system VapC family toxin</fullName>
    </submittedName>
</protein>
<accession>A0A519BAD9</accession>
<dbReference type="PANTHER" id="PTHR33653">
    <property type="entry name" value="RIBONUCLEASE VAPC2"/>
    <property type="match status" value="1"/>
</dbReference>
<reference evidence="9 10" key="1">
    <citation type="submission" date="2019-01" db="EMBL/GenBank/DDBJ databases">
        <title>Insights into ecological role of a new deltaproteobacterial order Candidatus Sinidesulfobacterales (Sva0485) by metagenomics and metatranscriptomics.</title>
        <authorList>
            <person name="Tan S."/>
            <person name="Liu J."/>
            <person name="Fang Y."/>
            <person name="Hedlund B.P."/>
            <person name="Lian Z.H."/>
            <person name="Huang L.Y."/>
            <person name="Li J.T."/>
            <person name="Huang L.N."/>
            <person name="Li W.J."/>
            <person name="Jiang H.C."/>
            <person name="Dong H.L."/>
            <person name="Shu W.S."/>
        </authorList>
    </citation>
    <scope>NUCLEOTIDE SEQUENCE [LARGE SCALE GENOMIC DNA]</scope>
    <source>
        <strain evidence="9">AP3</strain>
    </source>
</reference>
<dbReference type="AlphaFoldDB" id="A0A519BAD9"/>
<evidence type="ECO:0000256" key="6">
    <source>
        <dbReference type="ARBA" id="ARBA00022842"/>
    </source>
</evidence>
<feature type="domain" description="PIN" evidence="8">
    <location>
        <begin position="6"/>
        <end position="122"/>
    </location>
</feature>
<gene>
    <name evidence="9" type="ORF">EVJ47_06160</name>
</gene>
<keyword evidence="4" id="KW-0479">Metal-binding</keyword>
<keyword evidence="2" id="KW-1277">Toxin-antitoxin system</keyword>
<evidence type="ECO:0000256" key="7">
    <source>
        <dbReference type="ARBA" id="ARBA00038093"/>
    </source>
</evidence>
<evidence type="ECO:0000256" key="2">
    <source>
        <dbReference type="ARBA" id="ARBA00022649"/>
    </source>
</evidence>
<dbReference type="GO" id="GO:0004518">
    <property type="term" value="F:nuclease activity"/>
    <property type="evidence" value="ECO:0007669"/>
    <property type="project" value="UniProtKB-KW"/>
</dbReference>
<dbReference type="GO" id="GO:0016787">
    <property type="term" value="F:hydrolase activity"/>
    <property type="evidence" value="ECO:0007669"/>
    <property type="project" value="UniProtKB-KW"/>
</dbReference>
<evidence type="ECO:0000256" key="4">
    <source>
        <dbReference type="ARBA" id="ARBA00022723"/>
    </source>
</evidence>
<evidence type="ECO:0000256" key="3">
    <source>
        <dbReference type="ARBA" id="ARBA00022722"/>
    </source>
</evidence>
<comment type="caution">
    <text evidence="9">The sequence shown here is derived from an EMBL/GenBank/DDBJ whole genome shotgun (WGS) entry which is preliminary data.</text>
</comment>
<evidence type="ECO:0000256" key="5">
    <source>
        <dbReference type="ARBA" id="ARBA00022801"/>
    </source>
</evidence>
<evidence type="ECO:0000256" key="1">
    <source>
        <dbReference type="ARBA" id="ARBA00001946"/>
    </source>
</evidence>
<dbReference type="Proteomes" id="UP000320813">
    <property type="component" value="Unassembled WGS sequence"/>
</dbReference>
<comment type="similarity">
    <text evidence="7">Belongs to the PINc/VapC protein family.</text>
</comment>
<dbReference type="CDD" id="cd18753">
    <property type="entry name" value="PIN_VapC4-5_FitB-like"/>
    <property type="match status" value="1"/>
</dbReference>
<evidence type="ECO:0000313" key="9">
    <source>
        <dbReference type="EMBL" id="RZD14249.1"/>
    </source>
</evidence>
<organism evidence="9 10">
    <name type="scientific">Candidatus Acidulodesulfobacterium ferriphilum</name>
    <dbReference type="NCBI Taxonomy" id="2597223"/>
    <lineage>
        <taxon>Bacteria</taxon>
        <taxon>Deltaproteobacteria</taxon>
        <taxon>Candidatus Acidulodesulfobacterales</taxon>
        <taxon>Candidatus Acidulodesulfobacterium</taxon>
    </lineage>
</organism>
<dbReference type="InterPro" id="IPR029060">
    <property type="entry name" value="PIN-like_dom_sf"/>
</dbReference>
<keyword evidence="6" id="KW-0460">Magnesium</keyword>
<dbReference type="Gene3D" id="3.40.50.1010">
    <property type="entry name" value="5'-nuclease"/>
    <property type="match status" value="1"/>
</dbReference>
<dbReference type="InterPro" id="IPR002716">
    <property type="entry name" value="PIN_dom"/>
</dbReference>
<dbReference type="InterPro" id="IPR050556">
    <property type="entry name" value="Type_II_TA_system_RNase"/>
</dbReference>
<dbReference type="EMBL" id="SGBD01000003">
    <property type="protein sequence ID" value="RZD14249.1"/>
    <property type="molecule type" value="Genomic_DNA"/>
</dbReference>
<comment type="cofactor">
    <cofactor evidence="1">
        <name>Mg(2+)</name>
        <dbReference type="ChEBI" id="CHEBI:18420"/>
    </cofactor>
</comment>
<keyword evidence="5" id="KW-0378">Hydrolase</keyword>
<proteinExistence type="inferred from homology"/>
<dbReference type="PANTHER" id="PTHR33653:SF1">
    <property type="entry name" value="RIBONUCLEASE VAPC2"/>
    <property type="match status" value="1"/>
</dbReference>
<sequence length="133" mass="15157">MDSRKIILDTSAYSSFLRGHDKIKFAIQISDEIFINPIVIGELLSGFVMGKNEERNREILRKFLKSSRVNVAAIGEETSERYAAIINYLRKNGTPIPSNDIWIAASAMEYGLKVITTDKHYLNIPLIITEFYD</sequence>
<keyword evidence="3" id="KW-0540">Nuclease</keyword>